<evidence type="ECO:0000256" key="1">
    <source>
        <dbReference type="ARBA" id="ARBA00022555"/>
    </source>
</evidence>
<proteinExistence type="predicted"/>
<evidence type="ECO:0000259" key="4">
    <source>
        <dbReference type="PROSITE" id="PS50886"/>
    </source>
</evidence>
<organism evidence="5 6">
    <name type="scientific">Mycoplasma capricolum subsp. capricolum 14232</name>
    <dbReference type="NCBI Taxonomy" id="1188238"/>
    <lineage>
        <taxon>Bacteria</taxon>
        <taxon>Bacillati</taxon>
        <taxon>Mycoplasmatota</taxon>
        <taxon>Mollicutes</taxon>
        <taxon>Mycoplasmataceae</taxon>
        <taxon>Mycoplasma</taxon>
    </lineage>
</organism>
<dbReference type="CDD" id="cd02796">
    <property type="entry name" value="tRNA_bind_bactPheRS"/>
    <property type="match status" value="1"/>
</dbReference>
<gene>
    <name evidence="5" type="primary">pheT</name>
    <name evidence="5" type="ORF">MCAPa_5980</name>
</gene>
<dbReference type="Proteomes" id="UP000028533">
    <property type="component" value="Unassembled WGS sequence"/>
</dbReference>
<dbReference type="GO" id="GO:0000049">
    <property type="term" value="F:tRNA binding"/>
    <property type="evidence" value="ECO:0007669"/>
    <property type="project" value="UniProtKB-UniRule"/>
</dbReference>
<name>A0A084EK14_MYCCA</name>
<feature type="domain" description="TRNA-binding" evidence="4">
    <location>
        <begin position="91"/>
        <end position="200"/>
    </location>
</feature>
<reference evidence="5 6" key="1">
    <citation type="submission" date="2014-02" db="EMBL/GenBank/DDBJ databases">
        <title>Genome sequence of Mycoplasma capricolum subsp. capricolum strain 14232.</title>
        <authorList>
            <person name="Sirand-Pugnet P."/>
            <person name="Breton M."/>
            <person name="Dordet-Frisoni E."/>
            <person name="Baranowski E."/>
            <person name="Barre A."/>
            <person name="Couture C."/>
            <person name="Dupuy V."/>
            <person name="Gaurivaud P."/>
            <person name="Jacob D."/>
            <person name="Lemaitre C."/>
            <person name="Manso-Silvan L."/>
            <person name="Nikolski M."/>
            <person name="Nouvel L.-X."/>
            <person name="Poumarat F."/>
            <person name="Tardy F."/>
            <person name="Thebault P."/>
            <person name="Theil S."/>
            <person name="Citti C."/>
            <person name="Thiaucourt F."/>
            <person name="Blanchard A."/>
        </authorList>
    </citation>
    <scope>NUCLEOTIDE SEQUENCE [LARGE SCALE GENOMIC DNA]</scope>
    <source>
        <strain evidence="5 6">14232</strain>
    </source>
</reference>
<comment type="caution">
    <text evidence="5">The sequence shown here is derived from an EMBL/GenBank/DDBJ whole genome shotgun (WGS) entry which is preliminary data.</text>
</comment>
<evidence type="ECO:0000256" key="3">
    <source>
        <dbReference type="PROSITE-ProRule" id="PRU00209"/>
    </source>
</evidence>
<sequence length="210" mass="23951">MVTRRILTVNNIKFGIFYSKQFNSLLVSFYNKKVTSTQQINNITILKNNDQIIGVNIFNVDQNLDLKSGFCSEDPKVVNYVIQTLKDIISINQEQQFLIGRIIDCEPIEGTHLNICQVDIKNEILQIICGASNVRKKMISVVATLNSWLPNGTQIVQSKIRGVDSFGMLCSYKELNIENDQQGIIDLGSEYNNKIGESFWKEYYAKQDQV</sequence>
<dbReference type="Gene3D" id="2.40.50.140">
    <property type="entry name" value="Nucleic acid-binding proteins"/>
    <property type="match status" value="1"/>
</dbReference>
<accession>A0A084EK14</accession>
<dbReference type="InterPro" id="IPR033714">
    <property type="entry name" value="tRNA_bind_bactPheRS"/>
</dbReference>
<dbReference type="InterPro" id="IPR002547">
    <property type="entry name" value="tRNA-bd_dom"/>
</dbReference>
<keyword evidence="1 3" id="KW-0820">tRNA-binding</keyword>
<dbReference type="PROSITE" id="PS50886">
    <property type="entry name" value="TRBD"/>
    <property type="match status" value="1"/>
</dbReference>
<dbReference type="InterPro" id="IPR012340">
    <property type="entry name" value="NA-bd_OB-fold"/>
</dbReference>
<protein>
    <submittedName>
        <fullName evidence="5">Phenylalanine-tRNA ligase</fullName>
    </submittedName>
</protein>
<dbReference type="NCBIfam" id="NF045760">
    <property type="entry name" value="YtpR"/>
    <property type="match status" value="1"/>
</dbReference>
<dbReference type="EMBL" id="JFDO01000025">
    <property type="protein sequence ID" value="KEZ18306.1"/>
    <property type="molecule type" value="Genomic_DNA"/>
</dbReference>
<dbReference type="GO" id="GO:0016874">
    <property type="term" value="F:ligase activity"/>
    <property type="evidence" value="ECO:0007669"/>
    <property type="project" value="UniProtKB-KW"/>
</dbReference>
<dbReference type="InterPro" id="IPR037154">
    <property type="entry name" value="YtpR-like_sf"/>
</dbReference>
<keyword evidence="2 3" id="KW-0694">RNA-binding</keyword>
<dbReference type="SUPFAM" id="SSF50249">
    <property type="entry name" value="Nucleic acid-binding proteins"/>
    <property type="match status" value="1"/>
</dbReference>
<dbReference type="AlphaFoldDB" id="A0A084EK14"/>
<evidence type="ECO:0000256" key="2">
    <source>
        <dbReference type="ARBA" id="ARBA00022884"/>
    </source>
</evidence>
<evidence type="ECO:0000313" key="5">
    <source>
        <dbReference type="EMBL" id="KEZ18306.1"/>
    </source>
</evidence>
<dbReference type="Pfam" id="PF01588">
    <property type="entry name" value="tRNA_bind"/>
    <property type="match status" value="1"/>
</dbReference>
<dbReference type="Gene3D" id="3.30.1940.10">
    <property type="entry name" value="YtpR-like"/>
    <property type="match status" value="1"/>
</dbReference>
<keyword evidence="5" id="KW-0436">Ligase</keyword>
<evidence type="ECO:0000313" key="6">
    <source>
        <dbReference type="Proteomes" id="UP000028533"/>
    </source>
</evidence>